<dbReference type="SUPFAM" id="SSF103473">
    <property type="entry name" value="MFS general substrate transporter"/>
    <property type="match status" value="1"/>
</dbReference>
<dbReference type="InterPro" id="IPR036259">
    <property type="entry name" value="MFS_trans_sf"/>
</dbReference>
<proteinExistence type="predicted"/>
<evidence type="ECO:0000256" key="3">
    <source>
        <dbReference type="ARBA" id="ARBA00022475"/>
    </source>
</evidence>
<evidence type="ECO:0000256" key="6">
    <source>
        <dbReference type="ARBA" id="ARBA00023136"/>
    </source>
</evidence>
<evidence type="ECO:0000313" key="9">
    <source>
        <dbReference type="EMBL" id="CAA9461767.1"/>
    </source>
</evidence>
<evidence type="ECO:0000256" key="2">
    <source>
        <dbReference type="ARBA" id="ARBA00022448"/>
    </source>
</evidence>
<dbReference type="EMBL" id="CADCVE010000089">
    <property type="protein sequence ID" value="CAA9461767.1"/>
    <property type="molecule type" value="Genomic_DNA"/>
</dbReference>
<feature type="transmembrane region" description="Helical" evidence="7">
    <location>
        <begin position="387"/>
        <end position="408"/>
    </location>
</feature>
<evidence type="ECO:0000256" key="5">
    <source>
        <dbReference type="ARBA" id="ARBA00022989"/>
    </source>
</evidence>
<keyword evidence="6 7" id="KW-0472">Membrane</keyword>
<keyword evidence="2" id="KW-0813">Transport</keyword>
<organism evidence="9">
    <name type="scientific">uncultured Rubrobacteraceae bacterium</name>
    <dbReference type="NCBI Taxonomy" id="349277"/>
    <lineage>
        <taxon>Bacteria</taxon>
        <taxon>Bacillati</taxon>
        <taxon>Actinomycetota</taxon>
        <taxon>Rubrobacteria</taxon>
        <taxon>Rubrobacterales</taxon>
        <taxon>Rubrobacteraceae</taxon>
        <taxon>environmental samples</taxon>
    </lineage>
</organism>
<feature type="transmembrane region" description="Helical" evidence="7">
    <location>
        <begin position="414"/>
        <end position="435"/>
    </location>
</feature>
<evidence type="ECO:0000256" key="7">
    <source>
        <dbReference type="SAM" id="Phobius"/>
    </source>
</evidence>
<comment type="subcellular location">
    <subcellularLocation>
        <location evidence="1">Cell membrane</location>
        <topology evidence="1">Multi-pass membrane protein</topology>
    </subcellularLocation>
</comment>
<dbReference type="Gene3D" id="1.20.1250.20">
    <property type="entry name" value="MFS general substrate transporter like domains"/>
    <property type="match status" value="2"/>
</dbReference>
<dbReference type="GO" id="GO:0022857">
    <property type="term" value="F:transmembrane transporter activity"/>
    <property type="evidence" value="ECO:0007669"/>
    <property type="project" value="InterPro"/>
</dbReference>
<dbReference type="PANTHER" id="PTHR43045:SF1">
    <property type="entry name" value="SHIKIMATE TRANSPORTER"/>
    <property type="match status" value="1"/>
</dbReference>
<gene>
    <name evidence="9" type="ORF">AVDCRST_MAG28-3391</name>
</gene>
<feature type="transmembrane region" description="Helical" evidence="7">
    <location>
        <begin position="323"/>
        <end position="341"/>
    </location>
</feature>
<dbReference type="InterPro" id="IPR020846">
    <property type="entry name" value="MFS_dom"/>
</dbReference>
<keyword evidence="3" id="KW-1003">Cell membrane</keyword>
<evidence type="ECO:0000259" key="8">
    <source>
        <dbReference type="PROSITE" id="PS50850"/>
    </source>
</evidence>
<dbReference type="AlphaFoldDB" id="A0A6J4R1S9"/>
<dbReference type="PANTHER" id="PTHR43045">
    <property type="entry name" value="SHIKIMATE TRANSPORTER"/>
    <property type="match status" value="1"/>
</dbReference>
<dbReference type="CDD" id="cd17369">
    <property type="entry name" value="MFS_ShiA_like"/>
    <property type="match status" value="1"/>
</dbReference>
<feature type="transmembrane region" description="Helical" evidence="7">
    <location>
        <begin position="34"/>
        <end position="52"/>
    </location>
</feature>
<feature type="transmembrane region" description="Helical" evidence="7">
    <location>
        <begin position="291"/>
        <end position="311"/>
    </location>
</feature>
<keyword evidence="4 7" id="KW-0812">Transmembrane</keyword>
<reference evidence="9" key="1">
    <citation type="submission" date="2020-02" db="EMBL/GenBank/DDBJ databases">
        <authorList>
            <person name="Meier V. D."/>
        </authorList>
    </citation>
    <scope>NUCLEOTIDE SEQUENCE</scope>
    <source>
        <strain evidence="9">AVDCRST_MAG28</strain>
    </source>
</reference>
<feature type="transmembrane region" description="Helical" evidence="7">
    <location>
        <begin position="117"/>
        <end position="146"/>
    </location>
</feature>
<dbReference type="GO" id="GO:0005886">
    <property type="term" value="C:plasma membrane"/>
    <property type="evidence" value="ECO:0007669"/>
    <property type="project" value="UniProtKB-SubCell"/>
</dbReference>
<dbReference type="InterPro" id="IPR005828">
    <property type="entry name" value="MFS_sugar_transport-like"/>
</dbReference>
<accession>A0A6J4R1S9</accession>
<name>A0A6J4R1S9_9ACTN</name>
<evidence type="ECO:0000256" key="4">
    <source>
        <dbReference type="ARBA" id="ARBA00022692"/>
    </source>
</evidence>
<feature type="domain" description="Major facilitator superfamily (MFS) profile" evidence="8">
    <location>
        <begin position="19"/>
        <end position="440"/>
    </location>
</feature>
<feature type="transmembrane region" description="Helical" evidence="7">
    <location>
        <begin position="257"/>
        <end position="279"/>
    </location>
</feature>
<feature type="transmembrane region" description="Helical" evidence="7">
    <location>
        <begin position="93"/>
        <end position="111"/>
    </location>
</feature>
<feature type="transmembrane region" description="Helical" evidence="7">
    <location>
        <begin position="347"/>
        <end position="366"/>
    </location>
</feature>
<evidence type="ECO:0000256" key="1">
    <source>
        <dbReference type="ARBA" id="ARBA00004651"/>
    </source>
</evidence>
<feature type="transmembrane region" description="Helical" evidence="7">
    <location>
        <begin position="193"/>
        <end position="214"/>
    </location>
</feature>
<feature type="transmembrane region" description="Helical" evidence="7">
    <location>
        <begin position="58"/>
        <end position="81"/>
    </location>
</feature>
<protein>
    <submittedName>
        <fullName evidence="9">Uncharacterized MFS-type transporter</fullName>
    </submittedName>
</protein>
<sequence length="464" mass="49768">MADSSSSAEAVSPSTVRKVLIAACAASSIEWYDFFIYLTAAALVFPAIFFPADIDPVAGVLASFSTAAVGFFARPVGGVLFGHFGDRLGRKRTLVIALLLMGVATTLIGLLPTYASIGIWAAVALFVLRICQGLAVGGQWGGAVLLATEYAPPSKRGFYGSFAQLGVPIGVVLGNVSFLVLAASMSADAFNSWGWRIPFLASIILIGLAMYIQLKLEDTPAFRRLQQVSQERQEAEGDAQPERSPVLEVIREHPKQILLAAGAFFVVNGSFYIMITGILDYGTRDLGLTRSSMLTAVLISSIFQIFFIPAFSLLSDRMGRRPVYLAGAVLLGLWAFPMFWLVDTTNIVLISVALVVGQMFLSMMYGPQAALFSEMFSRKVRYSGASLGYQIAAVFAGGLAPIIMVSLLDWTGTSVSVSLYIFAMAALTFFCVYMVTETYEDEMAEDVAEEEGAAAGRQGTTATS</sequence>
<keyword evidence="5 7" id="KW-1133">Transmembrane helix</keyword>
<dbReference type="Pfam" id="PF00083">
    <property type="entry name" value="Sugar_tr"/>
    <property type="match status" value="1"/>
</dbReference>
<feature type="transmembrane region" description="Helical" evidence="7">
    <location>
        <begin position="158"/>
        <end position="181"/>
    </location>
</feature>
<dbReference type="PROSITE" id="PS50850">
    <property type="entry name" value="MFS"/>
    <property type="match status" value="1"/>
</dbReference>